<dbReference type="RefSeq" id="WP_301588159.1">
    <property type="nucleotide sequence ID" value="NZ_JAPFQI010000001.1"/>
</dbReference>
<organism evidence="2 3">
    <name type="scientific">Sabulicella glaciei</name>
    <dbReference type="NCBI Taxonomy" id="2984948"/>
    <lineage>
        <taxon>Bacteria</taxon>
        <taxon>Pseudomonadati</taxon>
        <taxon>Pseudomonadota</taxon>
        <taxon>Alphaproteobacteria</taxon>
        <taxon>Acetobacterales</taxon>
        <taxon>Acetobacteraceae</taxon>
        <taxon>Sabulicella</taxon>
    </lineage>
</organism>
<proteinExistence type="inferred from homology"/>
<dbReference type="PRINTS" id="PR00081">
    <property type="entry name" value="GDHRDH"/>
</dbReference>
<evidence type="ECO:0000313" key="3">
    <source>
        <dbReference type="Proteomes" id="UP001526430"/>
    </source>
</evidence>
<name>A0ABT3NRQ6_9PROT</name>
<accession>A0ABT3NRQ6</accession>
<comment type="caution">
    <text evidence="2">The sequence shown here is derived from an EMBL/GenBank/DDBJ whole genome shotgun (WGS) entry which is preliminary data.</text>
</comment>
<dbReference type="EMBL" id="JAPFQI010000001">
    <property type="protein sequence ID" value="MCW8084533.1"/>
    <property type="molecule type" value="Genomic_DNA"/>
</dbReference>
<dbReference type="PRINTS" id="PR00080">
    <property type="entry name" value="SDRFAMILY"/>
</dbReference>
<dbReference type="SUPFAM" id="SSF51735">
    <property type="entry name" value="NAD(P)-binding Rossmann-fold domains"/>
    <property type="match status" value="1"/>
</dbReference>
<dbReference type="InterPro" id="IPR036291">
    <property type="entry name" value="NAD(P)-bd_dom_sf"/>
</dbReference>
<protein>
    <submittedName>
        <fullName evidence="2">SDR family oxidoreductase</fullName>
    </submittedName>
</protein>
<reference evidence="2 3" key="1">
    <citation type="submission" date="2022-10" db="EMBL/GenBank/DDBJ databases">
        <title>Roseococcus glaciei nov., sp. nov., isolated from glacier.</title>
        <authorList>
            <person name="Liu Q."/>
            <person name="Xin Y.-H."/>
        </authorList>
    </citation>
    <scope>NUCLEOTIDE SEQUENCE [LARGE SCALE GENOMIC DNA]</scope>
    <source>
        <strain evidence="2 3">MDT2-1-1</strain>
    </source>
</reference>
<keyword evidence="3" id="KW-1185">Reference proteome</keyword>
<evidence type="ECO:0000256" key="1">
    <source>
        <dbReference type="ARBA" id="ARBA00006484"/>
    </source>
</evidence>
<dbReference type="PANTHER" id="PTHR42879">
    <property type="entry name" value="3-OXOACYL-(ACYL-CARRIER-PROTEIN) REDUCTASE"/>
    <property type="match status" value="1"/>
</dbReference>
<dbReference type="Proteomes" id="UP001526430">
    <property type="component" value="Unassembled WGS sequence"/>
</dbReference>
<sequence length="261" mass="27276">MNITLDGRSALITGGSKGLGLAMALAFARAGGNVALVARDQGGLDEAKAQVQAAAPQAKVAAIAADIRSAEGCRDAHGKAEAALGQVDILVNNAGTSQRGPFLDVGDELWQDDLDLKLMAAVRLCRLALPGMRERRWGRIINVLNIGAKAPLATSTPTSVSRAAGMALTKALANEFAPHNILVNALLVGIIESDQWVRRHATDKRNLSWEEWKAEQGRSVPLGRIGKAEEFAAMALLLASDAGGYVTGTAINVDGGRSPVV</sequence>
<dbReference type="InterPro" id="IPR050259">
    <property type="entry name" value="SDR"/>
</dbReference>
<comment type="similarity">
    <text evidence="1">Belongs to the short-chain dehydrogenases/reductases (SDR) family.</text>
</comment>
<evidence type="ECO:0000313" key="2">
    <source>
        <dbReference type="EMBL" id="MCW8084533.1"/>
    </source>
</evidence>
<dbReference type="Gene3D" id="3.40.50.720">
    <property type="entry name" value="NAD(P)-binding Rossmann-like Domain"/>
    <property type="match status" value="1"/>
</dbReference>
<dbReference type="PANTHER" id="PTHR42879:SF6">
    <property type="entry name" value="NADPH-DEPENDENT REDUCTASE BACG"/>
    <property type="match status" value="1"/>
</dbReference>
<dbReference type="InterPro" id="IPR002347">
    <property type="entry name" value="SDR_fam"/>
</dbReference>
<gene>
    <name evidence="2" type="ORF">OF850_02745</name>
</gene>
<dbReference type="Pfam" id="PF13561">
    <property type="entry name" value="adh_short_C2"/>
    <property type="match status" value="1"/>
</dbReference>